<name>A0A1I4ULS6_9FLAO</name>
<evidence type="ECO:0000313" key="2">
    <source>
        <dbReference type="Proteomes" id="UP000182961"/>
    </source>
</evidence>
<dbReference type="eggNOG" id="ENOG50306XS">
    <property type="taxonomic scope" value="Bacteria"/>
</dbReference>
<evidence type="ECO:0008006" key="3">
    <source>
        <dbReference type="Google" id="ProtNLM"/>
    </source>
</evidence>
<sequence>MKQTILTVALIGLTLTVKSQNASVEKSLFGIQTGLLGIWAHNEAKLTNQIALRSEIGFDSGIWGGDFYDKTGFLMTPVITAEPKWYYNLNKRVSKSKRIDGNSGNFISLKTSYHPDWFVISNYENITIISDISIVPTWGIRRNIGKHFNYETGIGLGYRYIFAKQAGYLENESETTVNLHLRIGYRF</sequence>
<dbReference type="Proteomes" id="UP000182961">
    <property type="component" value="Unassembled WGS sequence"/>
</dbReference>
<dbReference type="RefSeq" id="WP_024980951.1">
    <property type="nucleotide sequence ID" value="NZ_CBCRUM010000002.1"/>
</dbReference>
<proteinExistence type="predicted"/>
<accession>A0A1I4ULS6</accession>
<reference evidence="2" key="1">
    <citation type="submission" date="2016-10" db="EMBL/GenBank/DDBJ databases">
        <authorList>
            <person name="Varghese N."/>
            <person name="Submissions S."/>
        </authorList>
    </citation>
    <scope>NUCLEOTIDE SEQUENCE [LARGE SCALE GENOMIC DNA]</scope>
    <source>
        <strain evidence="2">DSM 4002</strain>
    </source>
</reference>
<dbReference type="EMBL" id="FOUT01000003">
    <property type="protein sequence ID" value="SFM89875.1"/>
    <property type="molecule type" value="Genomic_DNA"/>
</dbReference>
<organism evidence="1 2">
    <name type="scientific">Flavobacterium succinicans</name>
    <dbReference type="NCBI Taxonomy" id="29536"/>
    <lineage>
        <taxon>Bacteria</taxon>
        <taxon>Pseudomonadati</taxon>
        <taxon>Bacteroidota</taxon>
        <taxon>Flavobacteriia</taxon>
        <taxon>Flavobacteriales</taxon>
        <taxon>Flavobacteriaceae</taxon>
        <taxon>Flavobacterium</taxon>
    </lineage>
</organism>
<dbReference type="AlphaFoldDB" id="A0A1I4ULS6"/>
<evidence type="ECO:0000313" key="1">
    <source>
        <dbReference type="EMBL" id="SFM89875.1"/>
    </source>
</evidence>
<gene>
    <name evidence="1" type="ORF">SAMN05444143_103227</name>
</gene>
<protein>
    <recommendedName>
        <fullName evidence="3">Outer membrane protein beta-barrel domain-containing protein</fullName>
    </recommendedName>
</protein>
<keyword evidence="2" id="KW-1185">Reference proteome</keyword>